<dbReference type="CDD" id="cd00018">
    <property type="entry name" value="AP2"/>
    <property type="match status" value="2"/>
</dbReference>
<dbReference type="Proteomes" id="UP000316726">
    <property type="component" value="Chromosome 13"/>
</dbReference>
<dbReference type="PANTHER" id="PTHR32467">
    <property type="entry name" value="AP2-LIKE ETHYLENE-RESPONSIVE TRANSCRIPTION FACTOR"/>
    <property type="match status" value="1"/>
</dbReference>
<dbReference type="PRINTS" id="PR00367">
    <property type="entry name" value="ETHRSPELEMNT"/>
</dbReference>
<keyword evidence="9" id="KW-1185">Reference proteome</keyword>
<dbReference type="GO" id="GO:0003700">
    <property type="term" value="F:DNA-binding transcription factor activity"/>
    <property type="evidence" value="ECO:0007669"/>
    <property type="project" value="InterPro"/>
</dbReference>
<feature type="compositionally biased region" description="Polar residues" evidence="6">
    <location>
        <begin position="629"/>
        <end position="646"/>
    </location>
</feature>
<feature type="region of interest" description="Disordered" evidence="6">
    <location>
        <begin position="1"/>
        <end position="59"/>
    </location>
</feature>
<evidence type="ECO:0000313" key="8">
    <source>
        <dbReference type="EMBL" id="QDZ24283.1"/>
    </source>
</evidence>
<dbReference type="STRING" id="1764295.A0A5B8MUN5"/>
<evidence type="ECO:0000256" key="6">
    <source>
        <dbReference type="SAM" id="MobiDB-lite"/>
    </source>
</evidence>
<evidence type="ECO:0000256" key="4">
    <source>
        <dbReference type="ARBA" id="ARBA00023163"/>
    </source>
</evidence>
<keyword evidence="2" id="KW-0805">Transcription regulation</keyword>
<comment type="subcellular location">
    <subcellularLocation>
        <location evidence="1">Nucleus</location>
    </subcellularLocation>
</comment>
<keyword evidence="3" id="KW-0238">DNA-binding</keyword>
<dbReference type="InterPro" id="IPR001471">
    <property type="entry name" value="AP2/ERF_dom"/>
</dbReference>
<dbReference type="OrthoDB" id="548566at2759"/>
<evidence type="ECO:0000259" key="7">
    <source>
        <dbReference type="PROSITE" id="PS51032"/>
    </source>
</evidence>
<proteinExistence type="predicted"/>
<keyword evidence="4" id="KW-0804">Transcription</keyword>
<feature type="domain" description="AP2/ERF" evidence="7">
    <location>
        <begin position="300"/>
        <end position="356"/>
    </location>
</feature>
<dbReference type="GO" id="GO:0003677">
    <property type="term" value="F:DNA binding"/>
    <property type="evidence" value="ECO:0007669"/>
    <property type="project" value="UniProtKB-KW"/>
</dbReference>
<dbReference type="InterPro" id="IPR016177">
    <property type="entry name" value="DNA-bd_dom_sf"/>
</dbReference>
<feature type="compositionally biased region" description="Basic and acidic residues" evidence="6">
    <location>
        <begin position="610"/>
        <end position="628"/>
    </location>
</feature>
<keyword evidence="5" id="KW-0539">Nucleus</keyword>
<name>A0A5B8MUN5_9CHLO</name>
<feature type="compositionally biased region" description="Polar residues" evidence="6">
    <location>
        <begin position="211"/>
        <end position="220"/>
    </location>
</feature>
<evidence type="ECO:0000256" key="5">
    <source>
        <dbReference type="ARBA" id="ARBA00023242"/>
    </source>
</evidence>
<accession>A0A5B8MUN5</accession>
<dbReference type="GO" id="GO:0005634">
    <property type="term" value="C:nucleus"/>
    <property type="evidence" value="ECO:0007669"/>
    <property type="project" value="UniProtKB-SubCell"/>
</dbReference>
<sequence>MGRGHTASVGDEQQQQQRQREQDPELGAAAAVVGGNDNDPTRLPDDDSPRAAPGHAKAKESVDLDEVLNCLPYTFSYGDITKLDSPSLVPGGECGGEDDGKGSRMLGFVDEMQGFSPRQGKAAKKEGDCSDFPVWMQQEMLAASGMHQYRQPQYYGSMHFVSEEDLRGGSSNIGLSHFVRNPSQCSADQVNPQQSLQTQSSGGGSYLDRSVSFSSEGRGSNDVTQIHLGRVISQSYGGATLYPQGGMHYGGGSSKVQDLGAYPGENPLSAFERAIAGHRSKGAKKPATSQRKSPTKSTSRFRGVTHHCRTGRYEAHIWQGGKQVYLGGFGEETQAALAYDIAAMKYRGAEIETNYEKSEHSKLLDGESNVLMCIDKIPIEDLVLALRRKSRGFHRGTSKYRGVTRHQKGKWEARIGQLVGKKYKYLGLYATEDAAAEAYDKMAIKQRGLDAITNFEVTKYLDLLSEEDRKLVDLHGGIPPGRGIQNPKSRYRYASLKSDTAANAQNKNPAIHCLLKAFDRVGEMKLSREALSETLSRQKILADKKRTSNSKAADKAQGAKKVKFVHVSDNLGMPKLPQPQVPDGGADCKLDCLGGRFPGEQVVPGSAKKLVAEEKGNKDGEEEKKKENANLSTRAHLSQTFTMTQL</sequence>
<feature type="region of interest" description="Disordered" evidence="6">
    <location>
        <begin position="184"/>
        <end position="220"/>
    </location>
</feature>
<evidence type="ECO:0000256" key="1">
    <source>
        <dbReference type="ARBA" id="ARBA00004123"/>
    </source>
</evidence>
<feature type="compositionally biased region" description="Polar residues" evidence="6">
    <location>
        <begin position="287"/>
        <end position="300"/>
    </location>
</feature>
<dbReference type="EMBL" id="CP031046">
    <property type="protein sequence ID" value="QDZ24283.1"/>
    <property type="molecule type" value="Genomic_DNA"/>
</dbReference>
<feature type="region of interest" description="Disordered" evidence="6">
    <location>
        <begin position="604"/>
        <end position="646"/>
    </location>
</feature>
<evidence type="ECO:0000313" key="9">
    <source>
        <dbReference type="Proteomes" id="UP000316726"/>
    </source>
</evidence>
<evidence type="ECO:0000256" key="2">
    <source>
        <dbReference type="ARBA" id="ARBA00023015"/>
    </source>
</evidence>
<reference evidence="8 9" key="1">
    <citation type="submission" date="2018-07" db="EMBL/GenBank/DDBJ databases">
        <title>The complete nuclear genome of the prasinophyte Chloropicon primus (CCMP1205).</title>
        <authorList>
            <person name="Pombert J.-F."/>
            <person name="Otis C."/>
            <person name="Turmel M."/>
            <person name="Lemieux C."/>
        </authorList>
    </citation>
    <scope>NUCLEOTIDE SEQUENCE [LARGE SCALE GENOMIC DNA]</scope>
    <source>
        <strain evidence="8 9">CCMP1205</strain>
    </source>
</reference>
<dbReference type="AlphaFoldDB" id="A0A5B8MUN5"/>
<organism evidence="8 9">
    <name type="scientific">Chloropicon primus</name>
    <dbReference type="NCBI Taxonomy" id="1764295"/>
    <lineage>
        <taxon>Eukaryota</taxon>
        <taxon>Viridiplantae</taxon>
        <taxon>Chlorophyta</taxon>
        <taxon>Chloropicophyceae</taxon>
        <taxon>Chloropicales</taxon>
        <taxon>Chloropicaceae</taxon>
        <taxon>Chloropicon</taxon>
    </lineage>
</organism>
<protein>
    <submittedName>
        <fullName evidence="8">AP2-like ethylene-responsive transcription factor</fullName>
    </submittedName>
</protein>
<dbReference type="InterPro" id="IPR036955">
    <property type="entry name" value="AP2/ERF_dom_sf"/>
</dbReference>
<feature type="compositionally biased region" description="Basic and acidic residues" evidence="6">
    <location>
        <begin position="39"/>
        <end position="49"/>
    </location>
</feature>
<dbReference type="SUPFAM" id="SSF54171">
    <property type="entry name" value="DNA-binding domain"/>
    <property type="match status" value="2"/>
</dbReference>
<feature type="domain" description="AP2/ERF" evidence="7">
    <location>
        <begin position="399"/>
        <end position="456"/>
    </location>
</feature>
<dbReference type="SMART" id="SM00380">
    <property type="entry name" value="AP2"/>
    <property type="match status" value="2"/>
</dbReference>
<dbReference type="Gene3D" id="3.30.730.10">
    <property type="entry name" value="AP2/ERF domain"/>
    <property type="match status" value="2"/>
</dbReference>
<evidence type="ECO:0000256" key="3">
    <source>
        <dbReference type="ARBA" id="ARBA00023125"/>
    </source>
</evidence>
<dbReference type="PROSITE" id="PS51032">
    <property type="entry name" value="AP2_ERF"/>
    <property type="match status" value="2"/>
</dbReference>
<gene>
    <name evidence="8" type="ORF">A3770_13p68010</name>
</gene>
<feature type="region of interest" description="Disordered" evidence="6">
    <location>
        <begin position="278"/>
        <end position="303"/>
    </location>
</feature>
<dbReference type="PANTHER" id="PTHR32467:SF90">
    <property type="entry name" value="AP2-LIKE ETHYLENE-RESPONSIVE TRANSCRIPTION FACTOR AIL1"/>
    <property type="match status" value="1"/>
</dbReference>